<dbReference type="EMBL" id="JABXXO010000001">
    <property type="protein sequence ID" value="KAF7783917.1"/>
    <property type="molecule type" value="Genomic_DNA"/>
</dbReference>
<gene>
    <name evidence="4" type="ORF">Agabi119p4_82</name>
</gene>
<dbReference type="PROSITE" id="PS50157">
    <property type="entry name" value="ZINC_FINGER_C2H2_2"/>
    <property type="match status" value="2"/>
</dbReference>
<keyword evidence="1" id="KW-0863">Zinc-finger</keyword>
<feature type="domain" description="C2H2-type" evidence="3">
    <location>
        <begin position="42"/>
        <end position="74"/>
    </location>
</feature>
<feature type="region of interest" description="Disordered" evidence="2">
    <location>
        <begin position="403"/>
        <end position="423"/>
    </location>
</feature>
<reference evidence="4 5" key="1">
    <citation type="journal article" name="Sci. Rep.">
        <title>Telomere-to-telomere assembled and centromere annotated genomes of the two main subspecies of the button mushroom Agaricus bisporus reveal especially polymorphic chromosome ends.</title>
        <authorList>
            <person name="Sonnenberg A.S.M."/>
            <person name="Sedaghat-Telgerd N."/>
            <person name="Lavrijssen B."/>
            <person name="Ohm R.A."/>
            <person name="Hendrickx P.M."/>
            <person name="Scholtmeijer K."/>
            <person name="Baars J.J.P."/>
            <person name="van Peer A."/>
        </authorList>
    </citation>
    <scope>NUCLEOTIDE SEQUENCE [LARGE SCALE GENOMIC DNA]</scope>
    <source>
        <strain evidence="4 5">H119_p4</strain>
    </source>
</reference>
<feature type="compositionally biased region" description="Pro residues" evidence="2">
    <location>
        <begin position="312"/>
        <end position="322"/>
    </location>
</feature>
<feature type="compositionally biased region" description="Polar residues" evidence="2">
    <location>
        <begin position="489"/>
        <end position="507"/>
    </location>
</feature>
<feature type="compositionally biased region" description="Basic and acidic residues" evidence="2">
    <location>
        <begin position="145"/>
        <end position="160"/>
    </location>
</feature>
<accession>A0A8H7F9Z4</accession>
<feature type="region of interest" description="Disordered" evidence="2">
    <location>
        <begin position="91"/>
        <end position="210"/>
    </location>
</feature>
<feature type="region of interest" description="Disordered" evidence="2">
    <location>
        <begin position="489"/>
        <end position="512"/>
    </location>
</feature>
<protein>
    <submittedName>
        <fullName evidence="4">Transcriptional regulator family: C2H2 zinc finger</fullName>
    </submittedName>
</protein>
<organism evidence="4 5">
    <name type="scientific">Agaricus bisporus var. burnettii</name>
    <dbReference type="NCBI Taxonomy" id="192524"/>
    <lineage>
        <taxon>Eukaryota</taxon>
        <taxon>Fungi</taxon>
        <taxon>Dikarya</taxon>
        <taxon>Basidiomycota</taxon>
        <taxon>Agaricomycotina</taxon>
        <taxon>Agaricomycetes</taxon>
        <taxon>Agaricomycetidae</taxon>
        <taxon>Agaricales</taxon>
        <taxon>Agaricineae</taxon>
        <taxon>Agaricaceae</taxon>
        <taxon>Agaricus</taxon>
    </lineage>
</organism>
<dbReference type="SUPFAM" id="SSF57667">
    <property type="entry name" value="beta-beta-alpha zinc fingers"/>
    <property type="match status" value="1"/>
</dbReference>
<evidence type="ECO:0000256" key="1">
    <source>
        <dbReference type="PROSITE-ProRule" id="PRU00042"/>
    </source>
</evidence>
<feature type="domain" description="C2H2-type" evidence="3">
    <location>
        <begin position="74"/>
        <end position="103"/>
    </location>
</feature>
<feature type="region of interest" description="Disordered" evidence="2">
    <location>
        <begin position="1"/>
        <end position="41"/>
    </location>
</feature>
<dbReference type="Gene3D" id="3.30.160.60">
    <property type="entry name" value="Classic Zinc Finger"/>
    <property type="match status" value="1"/>
</dbReference>
<feature type="compositionally biased region" description="Polar residues" evidence="2">
    <location>
        <begin position="326"/>
        <end position="337"/>
    </location>
</feature>
<dbReference type="AlphaFoldDB" id="A0A8H7F9Z4"/>
<feature type="compositionally biased region" description="Low complexity" evidence="2">
    <location>
        <begin position="108"/>
        <end position="144"/>
    </location>
</feature>
<sequence length="607" mass="67359">MIGYSSPNNQPRNDVAEAKKPRSNAKAEVDIGSGRSATPTVWPCQINGCTKTFVREADLKRHQKTTKTHSNPSFQCEDCNARFTRTDALRRHRRSRHHVNREPHVPRTSSQNTSSMSMSWFGSARGSSLSEGSVRSRSLSPRPSQVKEREDRERDRRSREPPTSSDIAGHSRYAYTDMRIPYSASPHPPSPRRRPSASPPPACFRGQPTHSSSLNAILASPISTPRLQPVKWLIEHSNSLCGRTSPPPRLLPSLRGDSPFVTRSVKALSGSVNPKLSPHRPLSHGLNSNRGKDARFAGINCGTVEKGHHQPPVTPLSPPPPIVSAHPNSRSTPSFNLDSSGSEDEEDEGEEFDELLPSSPEPELEDSEGPSHRIRSHRITACIDPDITEEEVTVAMEAVFKSRREREQRKMSIDSLAKEKDTRGREDLRGDLRMGNTADRDGLPFLNKASPSLSSSSLSSTTLVNDCHDVHSQYGLPDARREPGKRIHVNSTRSSSPFVNRHQNGHSLTEDEEEMDALVHDSFSDMDIDERSNIKVYTSPVGREERGGGIKGGRLGNVKVHGINELRKYDDDVVNNYGPYPPSLDRSHPQYLTYGLGERMVRPGLLT</sequence>
<evidence type="ECO:0000259" key="3">
    <source>
        <dbReference type="PROSITE" id="PS50157"/>
    </source>
</evidence>
<dbReference type="InterPro" id="IPR013087">
    <property type="entry name" value="Znf_C2H2_type"/>
</dbReference>
<feature type="compositionally biased region" description="Acidic residues" evidence="2">
    <location>
        <begin position="341"/>
        <end position="354"/>
    </location>
</feature>
<dbReference type="GO" id="GO:0008270">
    <property type="term" value="F:zinc ion binding"/>
    <property type="evidence" value="ECO:0007669"/>
    <property type="project" value="UniProtKB-KW"/>
</dbReference>
<feature type="compositionally biased region" description="Basic and acidic residues" evidence="2">
    <location>
        <begin position="14"/>
        <end position="29"/>
    </location>
</feature>
<dbReference type="Pfam" id="PF00096">
    <property type="entry name" value="zf-C2H2"/>
    <property type="match status" value="2"/>
</dbReference>
<dbReference type="PROSITE" id="PS00028">
    <property type="entry name" value="ZINC_FINGER_C2H2_1"/>
    <property type="match status" value="1"/>
</dbReference>
<name>A0A8H7F9Z4_AGABI</name>
<evidence type="ECO:0000256" key="2">
    <source>
        <dbReference type="SAM" id="MobiDB-lite"/>
    </source>
</evidence>
<feature type="compositionally biased region" description="Polar residues" evidence="2">
    <location>
        <begin position="1"/>
        <end position="12"/>
    </location>
</feature>
<dbReference type="SMART" id="SM00355">
    <property type="entry name" value="ZnF_C2H2"/>
    <property type="match status" value="2"/>
</dbReference>
<proteinExistence type="predicted"/>
<keyword evidence="1" id="KW-0479">Metal-binding</keyword>
<dbReference type="InterPro" id="IPR036236">
    <property type="entry name" value="Znf_C2H2_sf"/>
</dbReference>
<evidence type="ECO:0000313" key="4">
    <source>
        <dbReference type="EMBL" id="KAF7783917.1"/>
    </source>
</evidence>
<keyword evidence="1" id="KW-0862">Zinc</keyword>
<feature type="region of interest" description="Disordered" evidence="2">
    <location>
        <begin position="269"/>
        <end position="378"/>
    </location>
</feature>
<comment type="caution">
    <text evidence="4">The sequence shown here is derived from an EMBL/GenBank/DDBJ whole genome shotgun (WGS) entry which is preliminary data.</text>
</comment>
<dbReference type="Proteomes" id="UP000629468">
    <property type="component" value="Unassembled WGS sequence"/>
</dbReference>
<evidence type="ECO:0000313" key="5">
    <source>
        <dbReference type="Proteomes" id="UP000629468"/>
    </source>
</evidence>